<dbReference type="Proteomes" id="UP000075321">
    <property type="component" value="Unassembled WGS sequence"/>
</dbReference>
<dbReference type="InterPro" id="IPR008969">
    <property type="entry name" value="CarboxyPept-like_regulatory"/>
</dbReference>
<dbReference type="PATRIC" id="fig|1008153.3.peg.1080"/>
<evidence type="ECO:0000313" key="2">
    <source>
        <dbReference type="EMBL" id="KYH25986.1"/>
    </source>
</evidence>
<name>A0A151AE86_9EURY</name>
<keyword evidence="3" id="KW-1185">Reference proteome</keyword>
<evidence type="ECO:0000256" key="1">
    <source>
        <dbReference type="SAM" id="MobiDB-lite"/>
    </source>
</evidence>
<organism evidence="2 3">
    <name type="scientific">Halalkalicoccus paucihalophilus</name>
    <dbReference type="NCBI Taxonomy" id="1008153"/>
    <lineage>
        <taxon>Archaea</taxon>
        <taxon>Methanobacteriati</taxon>
        <taxon>Methanobacteriota</taxon>
        <taxon>Stenosarchaea group</taxon>
        <taxon>Halobacteria</taxon>
        <taxon>Halobacteriales</taxon>
        <taxon>Halococcaceae</taxon>
        <taxon>Halalkalicoccus</taxon>
    </lineage>
</organism>
<feature type="compositionally biased region" description="Low complexity" evidence="1">
    <location>
        <begin position="77"/>
        <end position="87"/>
    </location>
</feature>
<feature type="region of interest" description="Disordered" evidence="1">
    <location>
        <begin position="35"/>
        <end position="110"/>
    </location>
</feature>
<dbReference type="OrthoDB" id="280190at2157"/>
<dbReference type="PROSITE" id="PS51318">
    <property type="entry name" value="TAT"/>
    <property type="match status" value="1"/>
</dbReference>
<dbReference type="InterPro" id="IPR006311">
    <property type="entry name" value="TAT_signal"/>
</dbReference>
<comment type="caution">
    <text evidence="2">The sequence shown here is derived from an EMBL/GenBank/DDBJ whole genome shotgun (WGS) entry which is preliminary data.</text>
</comment>
<reference evidence="2 3" key="1">
    <citation type="submission" date="2016-02" db="EMBL/GenBank/DDBJ databases">
        <title>Genome sequence of Halalkalicoccus paucihalophilus DSM 24557.</title>
        <authorList>
            <person name="Poehlein A."/>
            <person name="Daniel R."/>
        </authorList>
    </citation>
    <scope>NUCLEOTIDE SEQUENCE [LARGE SCALE GENOMIC DNA]</scope>
    <source>
        <strain evidence="2 3">DSM 24557</strain>
    </source>
</reference>
<dbReference type="AlphaFoldDB" id="A0A151AE86"/>
<evidence type="ECO:0000313" key="3">
    <source>
        <dbReference type="Proteomes" id="UP000075321"/>
    </source>
</evidence>
<dbReference type="Gene3D" id="2.60.40.1120">
    <property type="entry name" value="Carboxypeptidase-like, regulatory domain"/>
    <property type="match status" value="1"/>
</dbReference>
<dbReference type="RefSeq" id="WP_066380368.1">
    <property type="nucleotide sequence ID" value="NZ_LTAZ01000004.1"/>
</dbReference>
<dbReference type="SUPFAM" id="SSF49464">
    <property type="entry name" value="Carboxypeptidase regulatory domain-like"/>
    <property type="match status" value="1"/>
</dbReference>
<protein>
    <recommendedName>
        <fullName evidence="4">Cna protein B-type domain protein</fullName>
    </recommendedName>
</protein>
<proteinExistence type="predicted"/>
<dbReference type="Pfam" id="PF13620">
    <property type="entry name" value="CarboxypepD_reg"/>
    <property type="match status" value="1"/>
</dbReference>
<feature type="compositionally biased region" description="Low complexity" evidence="1">
    <location>
        <begin position="61"/>
        <end position="70"/>
    </location>
</feature>
<sequence>MQEPSVGNGTGSASVEPSLSRRRFVGIAGAVGLVGLAGCMGDSPNDESSDAGTGSDGNGSGQSSSANQSESDGESGGSNRSNGSETGDTGSGPYTLTVTVEDEAGEPIPGARVEVDEFDEADETADSDGRISFELRNGQYRVEAEAAGFESVETTVTIDGADEAVTLTLPADD</sequence>
<gene>
    <name evidence="2" type="ORF">HAPAU_10760</name>
</gene>
<dbReference type="EMBL" id="LTAZ01000004">
    <property type="protein sequence ID" value="KYH25986.1"/>
    <property type="molecule type" value="Genomic_DNA"/>
</dbReference>
<accession>A0A151AE86</accession>
<evidence type="ECO:0008006" key="4">
    <source>
        <dbReference type="Google" id="ProtNLM"/>
    </source>
</evidence>